<evidence type="ECO:0000313" key="1">
    <source>
        <dbReference type="EMBL" id="PSJ04152.1"/>
    </source>
</evidence>
<comment type="caution">
    <text evidence="1">The sequence shown here is derived from an EMBL/GenBank/DDBJ whole genome shotgun (WGS) entry which is preliminary data.</text>
</comment>
<gene>
    <name evidence="1" type="ORF">C7K55_11620</name>
</gene>
<dbReference type="AlphaFoldDB" id="A0A2P7MSG6"/>
<dbReference type="Proteomes" id="UP000243002">
    <property type="component" value="Unassembled WGS sequence"/>
</dbReference>
<dbReference type="EMBL" id="PXXO01000015">
    <property type="protein sequence ID" value="PSJ04152.1"/>
    <property type="molecule type" value="Genomic_DNA"/>
</dbReference>
<name>A0A2P7MSG6_9CYAN</name>
<accession>A0A2P7MSG6</accession>
<proteinExistence type="predicted"/>
<protein>
    <submittedName>
        <fullName evidence="1">Uncharacterized protein</fullName>
    </submittedName>
</protein>
<keyword evidence="2" id="KW-1185">Reference proteome</keyword>
<organism evidence="1 2">
    <name type="scientific">Cyanobium usitatum str. Tous</name>
    <dbReference type="NCBI Taxonomy" id="2116684"/>
    <lineage>
        <taxon>Bacteria</taxon>
        <taxon>Bacillati</taxon>
        <taxon>Cyanobacteriota</taxon>
        <taxon>Cyanophyceae</taxon>
        <taxon>Synechococcales</taxon>
        <taxon>Prochlorococcaceae</taxon>
        <taxon>Cyanobium</taxon>
    </lineage>
</organism>
<reference evidence="1 2" key="1">
    <citation type="journal article" date="2018" name="Environ. Microbiol.">
        <title>Ecological and genomic features of two widespread freshwater picocyanobacteria.</title>
        <authorList>
            <person name="Cabello-Yeves P.J."/>
            <person name="Picazo A."/>
            <person name="Camacho A."/>
            <person name="Callieri C."/>
            <person name="Rosselli R."/>
            <person name="Roda-Garcia J.J."/>
            <person name="Coutinho F.H."/>
            <person name="Rodriguez-Valera F."/>
        </authorList>
    </citation>
    <scope>NUCLEOTIDE SEQUENCE [LARGE SCALE GENOMIC DNA]</scope>
    <source>
        <strain evidence="1 2">Tous</strain>
    </source>
</reference>
<evidence type="ECO:0000313" key="2">
    <source>
        <dbReference type="Proteomes" id="UP000243002"/>
    </source>
</evidence>
<sequence length="124" mass="12931">MAGLLGSAALAPEAAQAYPYGDQRYGDQRYAYGGQRYAYDNYGPPRGRTYAPLPVSPYGYPIASEPELYSPTPVYRCNRGTVLTGAAIGGGLGAMLASNSRNRLWSLPMGAAMGGILGGVISGC</sequence>